<evidence type="ECO:0000256" key="1">
    <source>
        <dbReference type="ARBA" id="ARBA00010748"/>
    </source>
</evidence>
<dbReference type="EMBL" id="VSSQ01116132">
    <property type="protein sequence ID" value="MPN51229.1"/>
    <property type="molecule type" value="Genomic_DNA"/>
</dbReference>
<dbReference type="PIRSF" id="PIRSF004761">
    <property type="entry name" value="Hydrgn_mat_HypA"/>
    <property type="match status" value="1"/>
</dbReference>
<evidence type="ECO:0000256" key="2">
    <source>
        <dbReference type="ARBA" id="ARBA00022596"/>
    </source>
</evidence>
<comment type="caution">
    <text evidence="5">The sequence shown here is derived from an EMBL/GenBank/DDBJ whole genome shotgun (WGS) entry which is preliminary data.</text>
</comment>
<dbReference type="GO" id="GO:0051604">
    <property type="term" value="P:protein maturation"/>
    <property type="evidence" value="ECO:0007669"/>
    <property type="project" value="InterPro"/>
</dbReference>
<dbReference type="PANTHER" id="PTHR34535">
    <property type="entry name" value="HYDROGENASE MATURATION FACTOR HYPA"/>
    <property type="match status" value="1"/>
</dbReference>
<dbReference type="InterPro" id="IPR000688">
    <property type="entry name" value="HypA/HybF"/>
</dbReference>
<dbReference type="PANTHER" id="PTHR34535:SF3">
    <property type="entry name" value="HYDROGENASE MATURATION FACTOR HYPA"/>
    <property type="match status" value="1"/>
</dbReference>
<protein>
    <submittedName>
        <fullName evidence="5">Hydrogenase maturation factor HybF</fullName>
    </submittedName>
</protein>
<reference evidence="5" key="1">
    <citation type="submission" date="2019-08" db="EMBL/GenBank/DDBJ databases">
        <authorList>
            <person name="Kucharzyk K."/>
            <person name="Murdoch R.W."/>
            <person name="Higgins S."/>
            <person name="Loffler F."/>
        </authorList>
    </citation>
    <scope>NUCLEOTIDE SEQUENCE</scope>
</reference>
<keyword evidence="4" id="KW-0862">Zinc</keyword>
<name>A0A645IL85_9ZZZZ</name>
<dbReference type="Gene3D" id="3.30.2320.80">
    <property type="match status" value="1"/>
</dbReference>
<evidence type="ECO:0000313" key="5">
    <source>
        <dbReference type="EMBL" id="MPN51229.1"/>
    </source>
</evidence>
<dbReference type="AlphaFoldDB" id="A0A645IL85"/>
<sequence length="113" mass="13051">MHEISIVYDAIKIVEESSKINNISKVTKVFMKIGEFTCIEENSLRFAFEVLNKDTLCEGAVLEIKKSKGKEKCNVCNEEFFIDFTNRVCPKCSCYNNNIINGYEMLVYEIEVE</sequence>
<accession>A0A645IL85</accession>
<keyword evidence="2" id="KW-0533">Nickel</keyword>
<dbReference type="Pfam" id="PF01155">
    <property type="entry name" value="HypA"/>
    <property type="match status" value="1"/>
</dbReference>
<dbReference type="PROSITE" id="PS01249">
    <property type="entry name" value="HYPA"/>
    <property type="match status" value="1"/>
</dbReference>
<dbReference type="HAMAP" id="MF_00213">
    <property type="entry name" value="HypA_HybF"/>
    <property type="match status" value="1"/>
</dbReference>
<evidence type="ECO:0000256" key="3">
    <source>
        <dbReference type="ARBA" id="ARBA00022723"/>
    </source>
</evidence>
<organism evidence="5">
    <name type="scientific">bioreactor metagenome</name>
    <dbReference type="NCBI Taxonomy" id="1076179"/>
    <lineage>
        <taxon>unclassified sequences</taxon>
        <taxon>metagenomes</taxon>
        <taxon>ecological metagenomes</taxon>
    </lineage>
</organism>
<keyword evidence="3" id="KW-0479">Metal-binding</keyword>
<comment type="similarity">
    <text evidence="1">Belongs to the HypA/HybF family.</text>
</comment>
<proteinExistence type="inferred from homology"/>
<gene>
    <name evidence="5" type="primary">hybF_13</name>
    <name evidence="5" type="ORF">SDC9_198871</name>
</gene>
<dbReference type="GO" id="GO:0008270">
    <property type="term" value="F:zinc ion binding"/>
    <property type="evidence" value="ECO:0007669"/>
    <property type="project" value="TreeGrafter"/>
</dbReference>
<dbReference type="InterPro" id="IPR020538">
    <property type="entry name" value="Hydgase_Ni_incorp_HypA/HybF_CS"/>
</dbReference>
<evidence type="ECO:0000256" key="4">
    <source>
        <dbReference type="ARBA" id="ARBA00022833"/>
    </source>
</evidence>
<dbReference type="NCBIfam" id="TIGR00100">
    <property type="entry name" value="hypA"/>
    <property type="match status" value="1"/>
</dbReference>
<dbReference type="GO" id="GO:0016151">
    <property type="term" value="F:nickel cation binding"/>
    <property type="evidence" value="ECO:0007669"/>
    <property type="project" value="InterPro"/>
</dbReference>